<comment type="caution">
    <text evidence="2">The sequence shown here is derived from an EMBL/GenBank/DDBJ whole genome shotgun (WGS) entry which is preliminary data.</text>
</comment>
<accession>A0AAD6SC26</accession>
<evidence type="ECO:0000256" key="1">
    <source>
        <dbReference type="SAM" id="SignalP"/>
    </source>
</evidence>
<proteinExistence type="predicted"/>
<organism evidence="2 3">
    <name type="scientific">Mycena alexandri</name>
    <dbReference type="NCBI Taxonomy" id="1745969"/>
    <lineage>
        <taxon>Eukaryota</taxon>
        <taxon>Fungi</taxon>
        <taxon>Dikarya</taxon>
        <taxon>Basidiomycota</taxon>
        <taxon>Agaricomycotina</taxon>
        <taxon>Agaricomycetes</taxon>
        <taxon>Agaricomycetidae</taxon>
        <taxon>Agaricales</taxon>
        <taxon>Marasmiineae</taxon>
        <taxon>Mycenaceae</taxon>
        <taxon>Mycena</taxon>
    </lineage>
</organism>
<feature type="chain" id="PRO_5041932611" evidence="1">
    <location>
        <begin position="17"/>
        <end position="227"/>
    </location>
</feature>
<reference evidence="2" key="1">
    <citation type="submission" date="2023-03" db="EMBL/GenBank/DDBJ databases">
        <title>Massive genome expansion in bonnet fungi (Mycena s.s.) driven by repeated elements and novel gene families across ecological guilds.</title>
        <authorList>
            <consortium name="Lawrence Berkeley National Laboratory"/>
            <person name="Harder C.B."/>
            <person name="Miyauchi S."/>
            <person name="Viragh M."/>
            <person name="Kuo A."/>
            <person name="Thoen E."/>
            <person name="Andreopoulos B."/>
            <person name="Lu D."/>
            <person name="Skrede I."/>
            <person name="Drula E."/>
            <person name="Henrissat B."/>
            <person name="Morin E."/>
            <person name="Kohler A."/>
            <person name="Barry K."/>
            <person name="LaButti K."/>
            <person name="Morin E."/>
            <person name="Salamov A."/>
            <person name="Lipzen A."/>
            <person name="Mereny Z."/>
            <person name="Hegedus B."/>
            <person name="Baldrian P."/>
            <person name="Stursova M."/>
            <person name="Weitz H."/>
            <person name="Taylor A."/>
            <person name="Grigoriev I.V."/>
            <person name="Nagy L.G."/>
            <person name="Martin F."/>
            <person name="Kauserud H."/>
        </authorList>
    </citation>
    <scope>NUCLEOTIDE SEQUENCE</scope>
    <source>
        <strain evidence="2">CBHHK200</strain>
    </source>
</reference>
<keyword evidence="1" id="KW-0732">Signal</keyword>
<dbReference type="AlphaFoldDB" id="A0AAD6SC26"/>
<evidence type="ECO:0000313" key="3">
    <source>
        <dbReference type="Proteomes" id="UP001218188"/>
    </source>
</evidence>
<feature type="signal peptide" evidence="1">
    <location>
        <begin position="1"/>
        <end position="16"/>
    </location>
</feature>
<gene>
    <name evidence="2" type="ORF">C8F04DRAFT_1191790</name>
</gene>
<keyword evidence="3" id="KW-1185">Reference proteome</keyword>
<dbReference type="EMBL" id="JARJCM010000159">
    <property type="protein sequence ID" value="KAJ7025096.1"/>
    <property type="molecule type" value="Genomic_DNA"/>
</dbReference>
<name>A0AAD6SC26_9AGAR</name>
<protein>
    <submittedName>
        <fullName evidence="2">Uncharacterized protein</fullName>
    </submittedName>
</protein>
<dbReference type="Proteomes" id="UP001218188">
    <property type="component" value="Unassembled WGS sequence"/>
</dbReference>
<sequence length="227" mass="24197">MLNILTFAAFIWGTTAASSSITSISDLLAAPGSIVRIADTNGHEWSVDPTYPDVPEFSPVVGVPELSTAAPTLQDWFLVPSGNNTFKIQSVLVPDKFLSYVAIGVPATSAIHSQIVLRGSANAALFSLQSISNLTSVNIIVPAISKLVTTWTSGLADPTTPESQASRWMDHSLTRLVQQGNSRRRQAMVDPPDMASLRRAPRYITLYRPISALVTALINAPIAAAVG</sequence>
<evidence type="ECO:0000313" key="2">
    <source>
        <dbReference type="EMBL" id="KAJ7025096.1"/>
    </source>
</evidence>